<gene>
    <name evidence="2" type="primary">tpaH</name>
</gene>
<organism evidence="2">
    <name type="scientific">Nocardiopsis sp. TFS65-07</name>
    <dbReference type="NCBI Taxonomy" id="756929"/>
    <lineage>
        <taxon>Bacteria</taxon>
        <taxon>Bacillati</taxon>
        <taxon>Actinomycetota</taxon>
        <taxon>Actinomycetes</taxon>
        <taxon>Streptosporangiales</taxon>
        <taxon>Nocardiopsidaceae</taxon>
        <taxon>Nocardiopsis</taxon>
    </lineage>
</organism>
<dbReference type="PROSITE" id="PS51664">
    <property type="entry name" value="YCAO"/>
    <property type="match status" value="1"/>
</dbReference>
<dbReference type="Pfam" id="PF02624">
    <property type="entry name" value="YcaO"/>
    <property type="match status" value="1"/>
</dbReference>
<accession>E3UMF1</accession>
<proteinExistence type="predicted"/>
<dbReference type="Gene3D" id="3.30.40.250">
    <property type="match status" value="1"/>
</dbReference>
<feature type="domain" description="YcaO" evidence="1">
    <location>
        <begin position="237"/>
        <end position="621"/>
    </location>
</feature>
<reference evidence="2" key="1">
    <citation type="journal article" date="2010" name="Appl. Environ. Microbiol.">
        <title>Isolation and characterization of the gene cluster for biosynthesis of the thiopeptide antibiotic TP-1161.</title>
        <authorList>
            <person name="Engelhardt K."/>
            <person name="Degnes K.F."/>
            <person name="Zotchev S.B."/>
        </authorList>
    </citation>
    <scope>NUCLEOTIDE SEQUENCE</scope>
    <source>
        <strain evidence="2">TFS65-07</strain>
    </source>
</reference>
<sequence>MTDLFVDALLRQLTADGGLSRVREVSHGPLTDPTSHRPKGASLSLETCVGVLHWRGRVHLLKYDLSGTGGCPYCLAGFTTWQQVSGFVPEEHDVTEGGRAAGQGGDPFWELLSSSLRALVLRLAGALMDEEHPPGTLLVLDTVTCATQRRTVPPRTACPRCDTEETTTRVRFDSPPETLVKAEGELRGPRKPAPSLATDYVGPQSLFREPLIDVDSPAANAQLTIPLLNGERELTAGRSRSFGRSRVTAILEGLERYAGFHHRASSGKIRASLRQLGDLAIDPRDLGHHSKEQYDLEGFPFAPLGDEEEVDWVEVSPPGADAPCRYLPENVLYWARRGTRYKSFFADTSNGFALGQTPEEAALHAALEVVERDAFMLTWYRRLLLPEIVLGRQDRDLADLVDRIEVFTGFRVRLFWAAVDTGIPVVIALAARDADSGPCRFLSAGASLFPAAAAESALVELAGLVAAMCVDFEDRTERAHAMSLDFDQVRGLDDHSLVAALPSSRGWFDFLTRADRPIVRMAELLKENPGHATVRADLDYVAERIGGAGASVYFADVTTRELRWRDLVCVRAITPGLLPITFGHPFRRMEGLPRLYADALPHRSLLQPGESPRDVPPHPFA</sequence>
<dbReference type="PANTHER" id="PTHR37809:SF1">
    <property type="entry name" value="RIBOSOMAL PROTEIN S12 METHYLTHIOTRANSFERASE ACCESSORY FACTOR YCAO"/>
    <property type="match status" value="1"/>
</dbReference>
<dbReference type="InterPro" id="IPR027624">
    <property type="entry name" value="TOMM_cyclo_SagD"/>
</dbReference>
<name>E3UMF1_9ACTN</name>
<dbReference type="Gene3D" id="3.30.1330.230">
    <property type="match status" value="1"/>
</dbReference>
<dbReference type="NCBIfam" id="TIGR03604">
    <property type="entry name" value="TOMM_cyclo_SagD"/>
    <property type="match status" value="1"/>
</dbReference>
<dbReference type="AlphaFoldDB" id="E3UMF1"/>
<dbReference type="Gene3D" id="3.30.160.660">
    <property type="match status" value="1"/>
</dbReference>
<evidence type="ECO:0000313" key="2">
    <source>
        <dbReference type="EMBL" id="ADO67777.1"/>
    </source>
</evidence>
<dbReference type="EMBL" id="HM467197">
    <property type="protein sequence ID" value="ADO67777.1"/>
    <property type="molecule type" value="Genomic_DNA"/>
</dbReference>
<evidence type="ECO:0000259" key="1">
    <source>
        <dbReference type="PROSITE" id="PS51664"/>
    </source>
</evidence>
<protein>
    <submittedName>
        <fullName evidence="2">TpaH</fullName>
    </submittedName>
</protein>
<dbReference type="InterPro" id="IPR003776">
    <property type="entry name" value="YcaO-like_dom"/>
</dbReference>
<dbReference type="PANTHER" id="PTHR37809">
    <property type="entry name" value="RIBOSOMAL PROTEIN S12 METHYLTHIOTRANSFERASE ACCESSORY FACTOR YCAO"/>
    <property type="match status" value="1"/>
</dbReference>